<keyword evidence="2" id="KW-0472">Membrane</keyword>
<feature type="transmembrane region" description="Helical" evidence="2">
    <location>
        <begin position="94"/>
        <end position="120"/>
    </location>
</feature>
<evidence type="ECO:0008006" key="5">
    <source>
        <dbReference type="Google" id="ProtNLM"/>
    </source>
</evidence>
<evidence type="ECO:0000313" key="3">
    <source>
        <dbReference type="EMBL" id="PMD40166.1"/>
    </source>
</evidence>
<keyword evidence="2" id="KW-0812">Transmembrane</keyword>
<evidence type="ECO:0000313" key="4">
    <source>
        <dbReference type="Proteomes" id="UP000235786"/>
    </source>
</evidence>
<feature type="region of interest" description="Disordered" evidence="1">
    <location>
        <begin position="1"/>
        <end position="45"/>
    </location>
</feature>
<name>A0A2J6RNS0_HYAVF</name>
<organism evidence="3 4">
    <name type="scientific">Hyaloscypha variabilis (strain UAMH 11265 / GT02V1 / F)</name>
    <name type="common">Meliniomyces variabilis</name>
    <dbReference type="NCBI Taxonomy" id="1149755"/>
    <lineage>
        <taxon>Eukaryota</taxon>
        <taxon>Fungi</taxon>
        <taxon>Dikarya</taxon>
        <taxon>Ascomycota</taxon>
        <taxon>Pezizomycotina</taxon>
        <taxon>Leotiomycetes</taxon>
        <taxon>Helotiales</taxon>
        <taxon>Hyaloscyphaceae</taxon>
        <taxon>Hyaloscypha</taxon>
        <taxon>Hyaloscypha variabilis</taxon>
    </lineage>
</organism>
<gene>
    <name evidence="3" type="ORF">L207DRAFT_582388</name>
</gene>
<dbReference type="EMBL" id="KZ613945">
    <property type="protein sequence ID" value="PMD40166.1"/>
    <property type="molecule type" value="Genomic_DNA"/>
</dbReference>
<keyword evidence="4" id="KW-1185">Reference proteome</keyword>
<dbReference type="AlphaFoldDB" id="A0A2J6RNS0"/>
<sequence length="338" mass="35120">MSQLQSDPHHSLHYTDHPLPSTERTAGRDDPKFAAVPRRDDPKFPFVDLEESHPKYYQNPNTYIQHEHDALEVGEPRGSGSKSERTVGGIRRRVFWTIIVVASVVVVIVAVAGGIGGYFAGKAKSQSSSRNSNVTAASLSSGIAHNTASTSSPLQLTATGSASSTNAASFSRSAPSSSLTIGVYSSASTISASSPSTSTQIDASTSTTAPATSTSAPTSTAVPTSGLTALDCPNINSTTYTAPSAGSEVFQILCDVDYQTSSDLQQLPALTMDDCVDACANRNTGLGGCLGVTFNRNLTLVNSLHLPGNCFLKGDVSVAVTDTENRNVQASAKLLASG</sequence>
<feature type="region of interest" description="Disordered" evidence="1">
    <location>
        <begin position="189"/>
        <end position="223"/>
    </location>
</feature>
<accession>A0A2J6RNS0</accession>
<dbReference type="Proteomes" id="UP000235786">
    <property type="component" value="Unassembled WGS sequence"/>
</dbReference>
<feature type="compositionally biased region" description="Basic and acidic residues" evidence="1">
    <location>
        <begin position="25"/>
        <end position="43"/>
    </location>
</feature>
<proteinExistence type="predicted"/>
<evidence type="ECO:0000256" key="2">
    <source>
        <dbReference type="SAM" id="Phobius"/>
    </source>
</evidence>
<feature type="compositionally biased region" description="Basic and acidic residues" evidence="1">
    <location>
        <begin position="7"/>
        <end position="16"/>
    </location>
</feature>
<protein>
    <recommendedName>
        <fullName evidence="5">Apple domain-containing protein</fullName>
    </recommendedName>
</protein>
<reference evidence="3 4" key="1">
    <citation type="submission" date="2016-04" db="EMBL/GenBank/DDBJ databases">
        <title>A degradative enzymes factory behind the ericoid mycorrhizal symbiosis.</title>
        <authorList>
            <consortium name="DOE Joint Genome Institute"/>
            <person name="Martino E."/>
            <person name="Morin E."/>
            <person name="Grelet G."/>
            <person name="Kuo A."/>
            <person name="Kohler A."/>
            <person name="Daghino S."/>
            <person name="Barry K."/>
            <person name="Choi C."/>
            <person name="Cichocki N."/>
            <person name="Clum A."/>
            <person name="Copeland A."/>
            <person name="Hainaut M."/>
            <person name="Haridas S."/>
            <person name="Labutti K."/>
            <person name="Lindquist E."/>
            <person name="Lipzen A."/>
            <person name="Khouja H.-R."/>
            <person name="Murat C."/>
            <person name="Ohm R."/>
            <person name="Olson A."/>
            <person name="Spatafora J."/>
            <person name="Veneault-Fourrey C."/>
            <person name="Henrissat B."/>
            <person name="Grigoriev I."/>
            <person name="Martin F."/>
            <person name="Perotto S."/>
        </authorList>
    </citation>
    <scope>NUCLEOTIDE SEQUENCE [LARGE SCALE GENOMIC DNA]</scope>
    <source>
        <strain evidence="3 4">F</strain>
    </source>
</reference>
<keyword evidence="2" id="KW-1133">Transmembrane helix</keyword>
<dbReference type="OrthoDB" id="10526341at2759"/>
<evidence type="ECO:0000256" key="1">
    <source>
        <dbReference type="SAM" id="MobiDB-lite"/>
    </source>
</evidence>